<dbReference type="Gene3D" id="1.20.1280.50">
    <property type="match status" value="1"/>
</dbReference>
<evidence type="ECO:0000313" key="1">
    <source>
        <dbReference type="EMBL" id="TCD62752.1"/>
    </source>
</evidence>
<dbReference type="Proteomes" id="UP000292702">
    <property type="component" value="Unassembled WGS sequence"/>
</dbReference>
<keyword evidence="2" id="KW-1185">Reference proteome</keyword>
<proteinExistence type="predicted"/>
<name>A0A4R0R5W1_9APHY</name>
<accession>A0A4R0R5W1</accession>
<gene>
    <name evidence="1" type="ORF">EIP91_006450</name>
</gene>
<dbReference type="EMBL" id="RWJN01000348">
    <property type="protein sequence ID" value="TCD62752.1"/>
    <property type="molecule type" value="Genomic_DNA"/>
</dbReference>
<reference evidence="1 2" key="1">
    <citation type="submission" date="2018-11" db="EMBL/GenBank/DDBJ databases">
        <title>Genome assembly of Steccherinum ochraceum LE-BIN_3174, the white-rot fungus of the Steccherinaceae family (The Residual Polyporoid clade, Polyporales, Basidiomycota).</title>
        <authorList>
            <person name="Fedorova T.V."/>
            <person name="Glazunova O.A."/>
            <person name="Landesman E.O."/>
            <person name="Moiseenko K.V."/>
            <person name="Psurtseva N.V."/>
            <person name="Savinova O.S."/>
            <person name="Shakhova N.V."/>
            <person name="Tyazhelova T.V."/>
            <person name="Vasina D.V."/>
        </authorList>
    </citation>
    <scope>NUCLEOTIDE SEQUENCE [LARGE SCALE GENOMIC DNA]</scope>
    <source>
        <strain evidence="1 2">LE-BIN_3174</strain>
    </source>
</reference>
<protein>
    <submittedName>
        <fullName evidence="1">Uncharacterized protein</fullName>
    </submittedName>
</protein>
<dbReference type="OrthoDB" id="2754196at2759"/>
<organism evidence="1 2">
    <name type="scientific">Steccherinum ochraceum</name>
    <dbReference type="NCBI Taxonomy" id="92696"/>
    <lineage>
        <taxon>Eukaryota</taxon>
        <taxon>Fungi</taxon>
        <taxon>Dikarya</taxon>
        <taxon>Basidiomycota</taxon>
        <taxon>Agaricomycotina</taxon>
        <taxon>Agaricomycetes</taxon>
        <taxon>Polyporales</taxon>
        <taxon>Steccherinaceae</taxon>
        <taxon>Steccherinum</taxon>
    </lineage>
</organism>
<comment type="caution">
    <text evidence="1">The sequence shown here is derived from an EMBL/GenBank/DDBJ whole genome shotgun (WGS) entry which is preliminary data.</text>
</comment>
<sequence length="521" mass="58285">MSASPTAALIQEIDDEILELRRSIFARLERRSALLPATRLPPEILSAIFHLYVHSFHGMPFRTVNDVSPFTWVAGVTHTCRSWRHVALGTPTLWTHIPVRRCKPEMIMEFLDRSCNASLVVDIRSSPVYKLVDQRRLRTLQPAFSRIEMLNLQLKEEEYCDLFYRLPEPATNSLRSLRLSGETVLSFFEATLLPHHVITTLEHLEICGYGVDWRLPDLFPKTLTRLSICESGGYQPSVIARGVSGLVALRELELQRVLLPDDPTTFGSVEKKVHLPYMADVTLRDYGLLSAFHLLGHFQLPPRHHVKLNDLHTGPEELKAKLLALKTLVSDVFASQGPICRISLNLNCGELSFQGADAQTGAIQMLEFKFDCREIRGGPFLDIFSAICASLKVYSVYDIHLTLGGPDAALDPTHIELLLQTLQPMRDVHTLSISNAPGQTQDTPLNATLMAILGRQLQDGAYLLPNLRRLVLGHLDVHAPAGSGRAVDVDVGSGELLQDLREVLETRRRAGFDLEVMSYST</sequence>
<dbReference type="AlphaFoldDB" id="A0A4R0R5W1"/>
<evidence type="ECO:0000313" key="2">
    <source>
        <dbReference type="Proteomes" id="UP000292702"/>
    </source>
</evidence>